<dbReference type="GO" id="GO:0047443">
    <property type="term" value="F:4-hydroxy-4-methyl-2-oxoglutarate aldolase activity"/>
    <property type="evidence" value="ECO:0007669"/>
    <property type="project" value="UniProtKB-EC"/>
</dbReference>
<accession>A0ABV0FWS5</accession>
<dbReference type="InterPro" id="IPR036704">
    <property type="entry name" value="RraA/RraA-like_sf"/>
</dbReference>
<dbReference type="RefSeq" id="WP_347703204.1">
    <property type="nucleotide sequence ID" value="NZ_JBDPZD010000001.1"/>
</dbReference>
<comment type="caution">
    <text evidence="1">The sequence shown here is derived from an EMBL/GenBank/DDBJ whole genome shotgun (WGS) entry which is preliminary data.</text>
</comment>
<organism evidence="1 2">
    <name type="scientific">Roseateles paludis</name>
    <dbReference type="NCBI Taxonomy" id="3145238"/>
    <lineage>
        <taxon>Bacteria</taxon>
        <taxon>Pseudomonadati</taxon>
        <taxon>Pseudomonadota</taxon>
        <taxon>Betaproteobacteria</taxon>
        <taxon>Burkholderiales</taxon>
        <taxon>Sphaerotilaceae</taxon>
        <taxon>Roseateles</taxon>
    </lineage>
</organism>
<name>A0ABV0FWS5_9BURK</name>
<dbReference type="InterPro" id="IPR014165">
    <property type="entry name" value="LigK_PcmE"/>
</dbReference>
<gene>
    <name evidence="1" type="primary">ligK</name>
    <name evidence="1" type="ORF">ABDJ85_02770</name>
</gene>
<sequence>MYELGVVYRNIPRADRAATDGLAKLGSATVHEAMGRVGLLKPYMRPIYPGCQVSGTAVTVLLHPGDNWMLHVAAEQIQPGDIVVAAITAECTDGYFGDLLATSFQARGARALIIDAGVRDVRTLQEMGFPVWSKCISAKGCIKATLGSVNIPVVCAGMLVTAGDAIVADDDGIVCVPSARVPEVLVAAEKRESFEGEKRAKLASGVLGLDMYKMREPLAAAGLRYID</sequence>
<reference evidence="1 2" key="1">
    <citation type="submission" date="2024-05" db="EMBL/GenBank/DDBJ databases">
        <title>Roseateles sp. DJS-2-20 16S ribosomal RNA gene Genome sequencing and assembly.</title>
        <authorList>
            <person name="Woo H."/>
        </authorList>
    </citation>
    <scope>NUCLEOTIDE SEQUENCE [LARGE SCALE GENOMIC DNA]</scope>
    <source>
        <strain evidence="1 2">DJS-2-20</strain>
    </source>
</reference>
<keyword evidence="2" id="KW-1185">Reference proteome</keyword>
<proteinExistence type="predicted"/>
<dbReference type="EC" id="4.1.1.112" evidence="1"/>
<dbReference type="NCBIfam" id="NF006731">
    <property type="entry name" value="PRK09262.1"/>
    <property type="match status" value="1"/>
</dbReference>
<keyword evidence="1" id="KW-0456">Lyase</keyword>
<dbReference type="PANTHER" id="PTHR33254">
    <property type="entry name" value="4-HYDROXY-4-METHYL-2-OXOGLUTARATE ALDOLASE 3-RELATED"/>
    <property type="match status" value="1"/>
</dbReference>
<dbReference type="GO" id="GO:0008948">
    <property type="term" value="F:oxaloacetate decarboxylase activity"/>
    <property type="evidence" value="ECO:0007669"/>
    <property type="project" value="UniProtKB-EC"/>
</dbReference>
<evidence type="ECO:0000313" key="1">
    <source>
        <dbReference type="EMBL" id="MEO3690372.1"/>
    </source>
</evidence>
<dbReference type="NCBIfam" id="TIGR02798">
    <property type="entry name" value="ligK_PcmE"/>
    <property type="match status" value="1"/>
</dbReference>
<dbReference type="SUPFAM" id="SSF89562">
    <property type="entry name" value="RraA-like"/>
    <property type="match status" value="1"/>
</dbReference>
<dbReference type="EMBL" id="JBDPZD010000001">
    <property type="protein sequence ID" value="MEO3690372.1"/>
    <property type="molecule type" value="Genomic_DNA"/>
</dbReference>
<protein>
    <submittedName>
        <fullName evidence="1">4-carboxy-4-hydroxy-2-oxoadipate aldolase/oxaloacetate decarboxylase</fullName>
        <ecNumber evidence="1">4.1.1.112</ecNumber>
        <ecNumber evidence="1">4.1.3.17</ecNumber>
    </submittedName>
</protein>
<dbReference type="PANTHER" id="PTHR33254:SF16">
    <property type="entry name" value="BLR3842 PROTEIN"/>
    <property type="match status" value="1"/>
</dbReference>
<evidence type="ECO:0000313" key="2">
    <source>
        <dbReference type="Proteomes" id="UP001495147"/>
    </source>
</evidence>
<dbReference type="Proteomes" id="UP001495147">
    <property type="component" value="Unassembled WGS sequence"/>
</dbReference>
<dbReference type="Gene3D" id="3.50.30.40">
    <property type="entry name" value="Ribonuclease E inhibitor RraA/RraA-like"/>
    <property type="match status" value="1"/>
</dbReference>
<dbReference type="CDD" id="cd16841">
    <property type="entry name" value="RraA_family"/>
    <property type="match status" value="1"/>
</dbReference>
<dbReference type="EC" id="4.1.3.17" evidence="1"/>
<dbReference type="InterPro" id="IPR005493">
    <property type="entry name" value="RraA/RraA-like"/>
</dbReference>
<dbReference type="Pfam" id="PF03737">
    <property type="entry name" value="RraA-like"/>
    <property type="match status" value="1"/>
</dbReference>